<keyword evidence="1" id="KW-1185">Reference proteome</keyword>
<evidence type="ECO:0000313" key="1">
    <source>
        <dbReference type="Proteomes" id="UP000050795"/>
    </source>
</evidence>
<name>A0AA85K7M8_TRIRE</name>
<proteinExistence type="predicted"/>
<organism evidence="1 2">
    <name type="scientific">Trichobilharzia regenti</name>
    <name type="common">Nasal bird schistosome</name>
    <dbReference type="NCBI Taxonomy" id="157069"/>
    <lineage>
        <taxon>Eukaryota</taxon>
        <taxon>Metazoa</taxon>
        <taxon>Spiralia</taxon>
        <taxon>Lophotrochozoa</taxon>
        <taxon>Platyhelminthes</taxon>
        <taxon>Trematoda</taxon>
        <taxon>Digenea</taxon>
        <taxon>Strigeidida</taxon>
        <taxon>Schistosomatoidea</taxon>
        <taxon>Schistosomatidae</taxon>
        <taxon>Trichobilharzia</taxon>
    </lineage>
</organism>
<dbReference type="AlphaFoldDB" id="A0AA85K7M8"/>
<reference evidence="2 3" key="2">
    <citation type="submission" date="2023-11" db="UniProtKB">
        <authorList>
            <consortium name="WormBaseParasite"/>
        </authorList>
    </citation>
    <scope>IDENTIFICATION</scope>
</reference>
<dbReference type="WBParaSite" id="TREG1_78770.1">
    <property type="protein sequence ID" value="TREG1_78770.1"/>
    <property type="gene ID" value="TREG1_78770"/>
</dbReference>
<evidence type="ECO:0000313" key="2">
    <source>
        <dbReference type="WBParaSite" id="TREG1_78770.1"/>
    </source>
</evidence>
<sequence>MFIEYLNNVTVNRSNNKRIGLVESLESQKLERKFPSVPGRHVHTFSSVLLNKFQLEVLSLGPKFSDYAPKVDQLDTGIQFENLYSQTSDLNPSSDDELTRFKTALVDSCQ</sequence>
<protein>
    <submittedName>
        <fullName evidence="2 3">Uncharacterized protein</fullName>
    </submittedName>
</protein>
<dbReference type="Proteomes" id="UP000050795">
    <property type="component" value="Unassembled WGS sequence"/>
</dbReference>
<accession>A0AA85K7M8</accession>
<evidence type="ECO:0000313" key="3">
    <source>
        <dbReference type="WBParaSite" id="TREG1_78770.2"/>
    </source>
</evidence>
<dbReference type="WBParaSite" id="TREG1_78770.2">
    <property type="protein sequence ID" value="TREG1_78770.2"/>
    <property type="gene ID" value="TREG1_78770"/>
</dbReference>
<reference evidence="1" key="1">
    <citation type="submission" date="2022-06" db="EMBL/GenBank/DDBJ databases">
        <authorList>
            <person name="Berger JAMES D."/>
            <person name="Berger JAMES D."/>
        </authorList>
    </citation>
    <scope>NUCLEOTIDE SEQUENCE [LARGE SCALE GENOMIC DNA]</scope>
</reference>